<name>A0A6P1P4Q8_9BACT</name>
<dbReference type="KEGG" id="nib:GU926_02775"/>
<organism evidence="2 3">
    <name type="scientific">Nibribacter ruber</name>
    <dbReference type="NCBI Taxonomy" id="2698458"/>
    <lineage>
        <taxon>Bacteria</taxon>
        <taxon>Pseudomonadati</taxon>
        <taxon>Bacteroidota</taxon>
        <taxon>Cytophagia</taxon>
        <taxon>Cytophagales</taxon>
        <taxon>Hymenobacteraceae</taxon>
        <taxon>Nibribacter</taxon>
    </lineage>
</organism>
<dbReference type="InterPro" id="IPR007569">
    <property type="entry name" value="DUF559"/>
</dbReference>
<dbReference type="EMBL" id="CP047897">
    <property type="protein sequence ID" value="QHL89316.1"/>
    <property type="molecule type" value="Genomic_DNA"/>
</dbReference>
<proteinExistence type="predicted"/>
<dbReference type="PANTHER" id="PTHR38590">
    <property type="entry name" value="BLL0828 PROTEIN"/>
    <property type="match status" value="1"/>
</dbReference>
<dbReference type="PANTHER" id="PTHR38590:SF1">
    <property type="entry name" value="BLL0828 PROTEIN"/>
    <property type="match status" value="1"/>
</dbReference>
<dbReference type="Gene3D" id="3.40.960.10">
    <property type="entry name" value="VSR Endonuclease"/>
    <property type="match status" value="1"/>
</dbReference>
<dbReference type="AlphaFoldDB" id="A0A6P1P4Q8"/>
<dbReference type="Pfam" id="PF04480">
    <property type="entry name" value="DUF559"/>
    <property type="match status" value="1"/>
</dbReference>
<keyword evidence="3" id="KW-1185">Reference proteome</keyword>
<gene>
    <name evidence="2" type="ORF">GU926_02775</name>
</gene>
<protein>
    <submittedName>
        <fullName evidence="2">DUF559 domain-containing protein</fullName>
    </submittedName>
</protein>
<feature type="domain" description="DUF559" evidence="1">
    <location>
        <begin position="12"/>
        <end position="116"/>
    </location>
</feature>
<dbReference type="Proteomes" id="UP000464214">
    <property type="component" value="Chromosome"/>
</dbReference>
<accession>A0A6P1P4Q8</accession>
<dbReference type="InterPro" id="IPR047216">
    <property type="entry name" value="Endonuclease_DUF559_bact"/>
</dbReference>
<evidence type="ECO:0000313" key="3">
    <source>
        <dbReference type="Proteomes" id="UP000464214"/>
    </source>
</evidence>
<evidence type="ECO:0000313" key="2">
    <source>
        <dbReference type="EMBL" id="QHL89316.1"/>
    </source>
</evidence>
<dbReference type="RefSeq" id="WP_160694550.1">
    <property type="nucleotide sequence ID" value="NZ_CP047897.1"/>
</dbReference>
<dbReference type="CDD" id="cd01038">
    <property type="entry name" value="Endonuclease_DUF559"/>
    <property type="match status" value="1"/>
</dbReference>
<sequence length="122" mass="15050">MPNKIIPYRPDLKEKARHLRKNSTLSEVLLWNEIKDKKLGFQFHRQMPMLNYIVDFYSHELQLAIEVDGDSHDEKEKYDSVREQELKEYRVRFLRFQDIDVKRNIKYVLDAIYYWIEENQQK</sequence>
<dbReference type="InterPro" id="IPR011335">
    <property type="entry name" value="Restrct_endonuc-II-like"/>
</dbReference>
<reference evidence="2 3" key="1">
    <citation type="submission" date="2020-01" db="EMBL/GenBank/DDBJ databases">
        <authorList>
            <person name="Kim M."/>
        </authorList>
    </citation>
    <scope>NUCLEOTIDE SEQUENCE [LARGE SCALE GENOMIC DNA]</scope>
    <source>
        <strain evidence="2 3">BT10</strain>
    </source>
</reference>
<dbReference type="SUPFAM" id="SSF52980">
    <property type="entry name" value="Restriction endonuclease-like"/>
    <property type="match status" value="1"/>
</dbReference>
<evidence type="ECO:0000259" key="1">
    <source>
        <dbReference type="Pfam" id="PF04480"/>
    </source>
</evidence>